<comment type="caution">
    <text evidence="1">The sequence shown here is derived from an EMBL/GenBank/DDBJ whole genome shotgun (WGS) entry which is preliminary data.</text>
</comment>
<reference evidence="1" key="1">
    <citation type="journal article" date="2012" name="PLoS ONE">
        <title>Gene sets for utilization of primary and secondary nutrition supplies in the distal gut of endangered iberian lynx.</title>
        <authorList>
            <person name="Alcaide M."/>
            <person name="Messina E."/>
            <person name="Richter M."/>
            <person name="Bargiela R."/>
            <person name="Peplies J."/>
            <person name="Huws S.A."/>
            <person name="Newbold C.J."/>
            <person name="Golyshin P.N."/>
            <person name="Simon M.A."/>
            <person name="Lopez G."/>
            <person name="Yakimov M.M."/>
            <person name="Ferrer M."/>
        </authorList>
    </citation>
    <scope>NUCLEOTIDE SEQUENCE</scope>
</reference>
<proteinExistence type="predicted"/>
<feature type="non-terminal residue" evidence="1">
    <location>
        <position position="1"/>
    </location>
</feature>
<gene>
    <name evidence="1" type="ORF">EVA_21754</name>
</gene>
<name>J9FS08_9ZZZZ</name>
<evidence type="ECO:0000313" key="1">
    <source>
        <dbReference type="EMBL" id="EJW90139.1"/>
    </source>
</evidence>
<dbReference type="AlphaFoldDB" id="J9FS08"/>
<accession>J9FS08</accession>
<protein>
    <submittedName>
        <fullName evidence="1">Uncharacterized protein</fullName>
    </submittedName>
</protein>
<organism evidence="1">
    <name type="scientific">gut metagenome</name>
    <dbReference type="NCBI Taxonomy" id="749906"/>
    <lineage>
        <taxon>unclassified sequences</taxon>
        <taxon>metagenomes</taxon>
        <taxon>organismal metagenomes</taxon>
    </lineage>
</organism>
<dbReference type="EMBL" id="AMCI01009025">
    <property type="protein sequence ID" value="EJW90139.1"/>
    <property type="molecule type" value="Genomic_DNA"/>
</dbReference>
<sequence length="21" mass="2381">SQALKKQAGNYFFKYCQGSPD</sequence>